<dbReference type="GO" id="GO:0051301">
    <property type="term" value="P:cell division"/>
    <property type="evidence" value="ECO:0007669"/>
    <property type="project" value="UniProtKB-KW"/>
</dbReference>
<dbReference type="AlphaFoldDB" id="A0A1M4TRT6"/>
<evidence type="ECO:0000256" key="1">
    <source>
        <dbReference type="SAM" id="MobiDB-lite"/>
    </source>
</evidence>
<keyword evidence="2" id="KW-1133">Transmembrane helix</keyword>
<keyword evidence="4" id="KW-1185">Reference proteome</keyword>
<accession>A0A1M4TRT6</accession>
<keyword evidence="3" id="KW-0131">Cell cycle</keyword>
<protein>
    <submittedName>
        <fullName evidence="3">Cell division protein FtsL</fullName>
    </submittedName>
</protein>
<evidence type="ECO:0000313" key="3">
    <source>
        <dbReference type="EMBL" id="SHE47219.1"/>
    </source>
</evidence>
<keyword evidence="2" id="KW-0812">Transmembrane</keyword>
<feature type="region of interest" description="Disordered" evidence="1">
    <location>
        <begin position="1"/>
        <end position="29"/>
    </location>
</feature>
<feature type="compositionally biased region" description="Polar residues" evidence="1">
    <location>
        <begin position="1"/>
        <end position="14"/>
    </location>
</feature>
<keyword evidence="2" id="KW-0472">Membrane</keyword>
<organism evidence="3 4">
    <name type="scientific">Ferrithrix thermotolerans DSM 19514</name>
    <dbReference type="NCBI Taxonomy" id="1121881"/>
    <lineage>
        <taxon>Bacteria</taxon>
        <taxon>Bacillati</taxon>
        <taxon>Actinomycetota</taxon>
        <taxon>Acidimicrobiia</taxon>
        <taxon>Acidimicrobiales</taxon>
        <taxon>Acidimicrobiaceae</taxon>
        <taxon>Ferrithrix</taxon>
    </lineage>
</organism>
<feature type="transmembrane region" description="Helical" evidence="2">
    <location>
        <begin position="48"/>
        <end position="67"/>
    </location>
</feature>
<dbReference type="Proteomes" id="UP000184295">
    <property type="component" value="Unassembled WGS sequence"/>
</dbReference>
<sequence length="167" mass="17933">MAKSQFDVNQSSKGYATDRLQPRSPAYTPPKLKVLERHRRIDQIRSRITPFLLGSVVLAALFVAVLARAEMAAMQLRLQSVQSQIAKASDQQQSLLLKVGQLSSPSRVIAYAEHRLNLVPPTQSSVVGGSSISGGQSVTKIPLAQSQVPLPAGYQVAPSSSRSTKVG</sequence>
<evidence type="ECO:0000256" key="2">
    <source>
        <dbReference type="SAM" id="Phobius"/>
    </source>
</evidence>
<dbReference type="STRING" id="1121881.SAMN02745225_00717"/>
<proteinExistence type="predicted"/>
<evidence type="ECO:0000313" key="4">
    <source>
        <dbReference type="Proteomes" id="UP000184295"/>
    </source>
</evidence>
<name>A0A1M4TRT6_9ACTN</name>
<keyword evidence="3" id="KW-0132">Cell division</keyword>
<dbReference type="RefSeq" id="WP_143146369.1">
    <property type="nucleotide sequence ID" value="NZ_FQUL01000006.1"/>
</dbReference>
<dbReference type="EMBL" id="FQUL01000006">
    <property type="protein sequence ID" value="SHE47219.1"/>
    <property type="molecule type" value="Genomic_DNA"/>
</dbReference>
<reference evidence="4" key="1">
    <citation type="submission" date="2016-11" db="EMBL/GenBank/DDBJ databases">
        <authorList>
            <person name="Varghese N."/>
            <person name="Submissions S."/>
        </authorList>
    </citation>
    <scope>NUCLEOTIDE SEQUENCE [LARGE SCALE GENOMIC DNA]</scope>
    <source>
        <strain evidence="4">DSM 19514</strain>
    </source>
</reference>
<gene>
    <name evidence="3" type="ORF">SAMN02745225_00717</name>
</gene>